<evidence type="ECO:0000259" key="1">
    <source>
        <dbReference type="Pfam" id="PF05118"/>
    </source>
</evidence>
<gene>
    <name evidence="2" type="ORF">J2X04_003093</name>
</gene>
<dbReference type="InterPro" id="IPR027443">
    <property type="entry name" value="IPNS-like_sf"/>
</dbReference>
<name>A0ABU1VTF4_9GAMM</name>
<organism evidence="2 3">
    <name type="scientific">Agrilutibacter niabensis</name>
    <dbReference type="NCBI Taxonomy" id="380628"/>
    <lineage>
        <taxon>Bacteria</taxon>
        <taxon>Pseudomonadati</taxon>
        <taxon>Pseudomonadota</taxon>
        <taxon>Gammaproteobacteria</taxon>
        <taxon>Lysobacterales</taxon>
        <taxon>Lysobacteraceae</taxon>
        <taxon>Agrilutibacter</taxon>
    </lineage>
</organism>
<evidence type="ECO:0000313" key="3">
    <source>
        <dbReference type="Proteomes" id="UP001267878"/>
    </source>
</evidence>
<dbReference type="EMBL" id="JAVDVW010000002">
    <property type="protein sequence ID" value="MDR7100712.1"/>
    <property type="molecule type" value="Genomic_DNA"/>
</dbReference>
<dbReference type="Proteomes" id="UP001267878">
    <property type="component" value="Unassembled WGS sequence"/>
</dbReference>
<dbReference type="SUPFAM" id="SSF51197">
    <property type="entry name" value="Clavaminate synthase-like"/>
    <property type="match status" value="1"/>
</dbReference>
<dbReference type="InterPro" id="IPR007803">
    <property type="entry name" value="Asp/Arg/Pro-Hydrxlase"/>
</dbReference>
<feature type="domain" description="Aspartyl/asparaginy/proline hydroxylase" evidence="1">
    <location>
        <begin position="63"/>
        <end position="167"/>
    </location>
</feature>
<keyword evidence="3" id="KW-1185">Reference proteome</keyword>
<dbReference type="Pfam" id="PF05118">
    <property type="entry name" value="Asp_Arg_Hydrox"/>
    <property type="match status" value="1"/>
</dbReference>
<protein>
    <recommendedName>
        <fullName evidence="1">Aspartyl/asparaginy/proline hydroxylase domain-containing protein</fullName>
    </recommendedName>
</protein>
<dbReference type="Gene3D" id="2.60.120.330">
    <property type="entry name" value="B-lactam Antibiotic, Isopenicillin N Synthase, Chain"/>
    <property type="match status" value="1"/>
</dbReference>
<comment type="caution">
    <text evidence="2">The sequence shown here is derived from an EMBL/GenBank/DDBJ whole genome shotgun (WGS) entry which is preliminary data.</text>
</comment>
<evidence type="ECO:0000313" key="2">
    <source>
        <dbReference type="EMBL" id="MDR7100712.1"/>
    </source>
</evidence>
<accession>A0ABU1VTF4</accession>
<proteinExistence type="predicted"/>
<reference evidence="2 3" key="1">
    <citation type="submission" date="2023-07" db="EMBL/GenBank/DDBJ databases">
        <title>Sorghum-associated microbial communities from plants grown in Nebraska, USA.</title>
        <authorList>
            <person name="Schachtman D."/>
        </authorList>
    </citation>
    <scope>NUCLEOTIDE SEQUENCE [LARGE SCALE GENOMIC DNA]</scope>
    <source>
        <strain evidence="2 3">BE187</strain>
    </source>
</reference>
<sequence length="325" mass="36330">MKLPLPFIQLPLLFDAATLAAEVNAIEESSWRPHPQGFPGNSMLPLVAIDGDPDNESYAGTMRATEYLRRCPYLSQAFASIGATVGRSRLMRLAGQAEVKRHADQGYYWAERVRVHVPIVTQPTVRFECGGETINMAPGECWIFDTWRQHCVVNDATQSRVHLVLDTVGGAGFWDLVGQGRPHDGPRAGWTPRQLAPVAGQVAEFACETVNVPTVMSPWELNSHFALLFADVEPHPNLQRLRALTQRFTRAWQGLWFHYGDAPAGRDEFRRLLANYIAEARPLAEPIRLKNELNWYGAMQVMIGRSAVQAGTKDAIRQRDPGDYA</sequence>
<dbReference type="RefSeq" id="WP_310055818.1">
    <property type="nucleotide sequence ID" value="NZ_JAVDVW010000002.1"/>
</dbReference>